<dbReference type="Proteomes" id="UP000663879">
    <property type="component" value="Unassembled WGS sequence"/>
</dbReference>
<keyword evidence="2" id="KW-0234">DNA repair</keyword>
<evidence type="ECO:0000313" key="6">
    <source>
        <dbReference type="Proteomes" id="UP000663879"/>
    </source>
</evidence>
<evidence type="ECO:0000313" key="5">
    <source>
        <dbReference type="EMBL" id="CAF0727013.1"/>
    </source>
</evidence>
<keyword evidence="1" id="KW-0227">DNA damage</keyword>
<keyword evidence="6" id="KW-1185">Reference proteome</keyword>
<evidence type="ECO:0000259" key="4">
    <source>
        <dbReference type="Pfam" id="PF17949"/>
    </source>
</evidence>
<dbReference type="AlphaFoldDB" id="A0A813MVQ7"/>
<dbReference type="Gene3D" id="1.10.150.20">
    <property type="entry name" value="5' to 3' exonuclease, C-terminal subdomain"/>
    <property type="match status" value="1"/>
</dbReference>
<feature type="domain" description="DisA/LigA helix-hairpin-helix motif" evidence="3">
    <location>
        <begin position="155"/>
        <end position="202"/>
    </location>
</feature>
<protein>
    <submittedName>
        <fullName evidence="5">Uncharacterized protein</fullName>
    </submittedName>
</protein>
<reference evidence="5" key="1">
    <citation type="submission" date="2021-02" db="EMBL/GenBank/DDBJ databases">
        <authorList>
            <person name="Nowell W R."/>
        </authorList>
    </citation>
    <scope>NUCLEOTIDE SEQUENCE</scope>
    <source>
        <strain evidence="5">Ploen Becks lab</strain>
    </source>
</reference>
<feature type="domain" description="Fanconi anemia core complex-associated protein 24 pseudonuclease" evidence="4">
    <location>
        <begin position="6"/>
        <end position="115"/>
    </location>
</feature>
<evidence type="ECO:0000259" key="3">
    <source>
        <dbReference type="Pfam" id="PF12826"/>
    </source>
</evidence>
<evidence type="ECO:0000256" key="1">
    <source>
        <dbReference type="ARBA" id="ARBA00022763"/>
    </source>
</evidence>
<dbReference type="InterPro" id="IPR026985">
    <property type="entry name" value="FAAP24"/>
</dbReference>
<name>A0A813MVQ7_9BILA</name>
<gene>
    <name evidence="5" type="ORF">OXX778_LOCUS2587</name>
</gene>
<dbReference type="Pfam" id="PF17949">
    <property type="entry name" value="PND"/>
    <property type="match status" value="1"/>
</dbReference>
<evidence type="ECO:0000256" key="2">
    <source>
        <dbReference type="ARBA" id="ARBA00023204"/>
    </source>
</evidence>
<dbReference type="InterPro" id="IPR040646">
    <property type="entry name" value="PND"/>
</dbReference>
<dbReference type="GO" id="GO:0003682">
    <property type="term" value="F:chromatin binding"/>
    <property type="evidence" value="ECO:0007669"/>
    <property type="project" value="TreeGrafter"/>
</dbReference>
<dbReference type="Gene3D" id="3.40.50.10130">
    <property type="match status" value="1"/>
</dbReference>
<dbReference type="InterPro" id="IPR010994">
    <property type="entry name" value="RuvA_2-like"/>
</dbReference>
<sequence>MTSNFLFVNTKWKKSDVFEALSKIQFKCIFDDLNLVDFKAGCTGFVYIQNCKDNSIAENRKLLAKSNNNNPSLKIQAIVDCSNKELFNSIQEFSVIELKIQVIPIESANDLAQYIERYMMSEFQIDKNPFIKDLTVNTNDQSISSQLYLNCLKNIPKIGDKNAQTIAKAYKNLKVLSKASVEDMTSKIGATSAKAIYEYFQSS</sequence>
<dbReference type="PANTHER" id="PTHR31786">
    <property type="entry name" value="FANCONI ANEMIA CORE COMPLEX-ASSOCIATED PROTEIN 24"/>
    <property type="match status" value="1"/>
</dbReference>
<dbReference type="GO" id="GO:0043240">
    <property type="term" value="C:Fanconi anaemia nuclear complex"/>
    <property type="evidence" value="ECO:0007669"/>
    <property type="project" value="InterPro"/>
</dbReference>
<proteinExistence type="predicted"/>
<dbReference type="GO" id="GO:0036297">
    <property type="term" value="P:interstrand cross-link repair"/>
    <property type="evidence" value="ECO:0007669"/>
    <property type="project" value="InterPro"/>
</dbReference>
<comment type="caution">
    <text evidence="5">The sequence shown here is derived from an EMBL/GenBank/DDBJ whole genome shotgun (WGS) entry which is preliminary data.</text>
</comment>
<dbReference type="PANTHER" id="PTHR31786:SF2">
    <property type="entry name" value="FANCONI ANEMIA CORE COMPLEX-ASSOCIATED PROTEIN 24"/>
    <property type="match status" value="1"/>
</dbReference>
<dbReference type="EMBL" id="CAJNOC010000205">
    <property type="protein sequence ID" value="CAF0727013.1"/>
    <property type="molecule type" value="Genomic_DNA"/>
</dbReference>
<organism evidence="5 6">
    <name type="scientific">Brachionus calyciflorus</name>
    <dbReference type="NCBI Taxonomy" id="104777"/>
    <lineage>
        <taxon>Eukaryota</taxon>
        <taxon>Metazoa</taxon>
        <taxon>Spiralia</taxon>
        <taxon>Gnathifera</taxon>
        <taxon>Rotifera</taxon>
        <taxon>Eurotatoria</taxon>
        <taxon>Monogononta</taxon>
        <taxon>Pseudotrocha</taxon>
        <taxon>Ploima</taxon>
        <taxon>Brachionidae</taxon>
        <taxon>Brachionus</taxon>
    </lineage>
</organism>
<dbReference type="SUPFAM" id="SSF47781">
    <property type="entry name" value="RuvA domain 2-like"/>
    <property type="match status" value="1"/>
</dbReference>
<accession>A0A813MVQ7</accession>
<dbReference type="OrthoDB" id="5975714at2759"/>
<dbReference type="Pfam" id="PF12826">
    <property type="entry name" value="HHH_2"/>
    <property type="match status" value="1"/>
</dbReference>
<dbReference type="InterPro" id="IPR041663">
    <property type="entry name" value="DisA/LigA_HHH"/>
</dbReference>